<evidence type="ECO:0000256" key="4">
    <source>
        <dbReference type="SAM" id="MobiDB-lite"/>
    </source>
</evidence>
<comment type="caution">
    <text evidence="6">The sequence shown here is derived from an EMBL/GenBank/DDBJ whole genome shotgun (WGS) entry which is preliminary data.</text>
</comment>
<sequence>MSTQRPTSTGPSAASHSTGGPSSAALAPALNVGFLLTDNFTLSAFSLMVDQFRLAADDGDRSRPIRARWQVMSSKADAIRASCGITVSPSGPLGDPAAFDYIIVVGGLLHGGQQVDEETVAFLKRAARAGVSLVGVCTGSFVLARAGLMTGRRCCVSWYHYQDFLEEFPHHTPVADRLYVIDGDRITCAGGGGAADLATALVEKSMGRSVAQKGRHILQLDRQRPGSESQPHPPIADLVADDRVRRALLLMEQHLADPLPIADIARRLQLSTRQLERLFQTVMGQRPAEFYRRLRLRYARFLLDTTGRSVTDIALEAGFSDCAHFSRQFKAQHGFTPSDARAQSPGPMARNLAAQRLFD</sequence>
<evidence type="ECO:0000256" key="2">
    <source>
        <dbReference type="ARBA" id="ARBA00023125"/>
    </source>
</evidence>
<dbReference type="PROSITE" id="PS00041">
    <property type="entry name" value="HTH_ARAC_FAMILY_1"/>
    <property type="match status" value="1"/>
</dbReference>
<keyword evidence="7" id="KW-1185">Reference proteome</keyword>
<dbReference type="InterPro" id="IPR018060">
    <property type="entry name" value="HTH_AraC"/>
</dbReference>
<dbReference type="InterPro" id="IPR029062">
    <property type="entry name" value="Class_I_gatase-like"/>
</dbReference>
<gene>
    <name evidence="6" type="ORF">QOZ99_001241</name>
</gene>
<evidence type="ECO:0000313" key="7">
    <source>
        <dbReference type="Proteomes" id="UP001235094"/>
    </source>
</evidence>
<keyword evidence="2" id="KW-0238">DNA-binding</keyword>
<proteinExistence type="predicted"/>
<name>A0ABU0LP33_9HYPH</name>
<dbReference type="Gene3D" id="1.10.10.60">
    <property type="entry name" value="Homeodomain-like"/>
    <property type="match status" value="1"/>
</dbReference>
<dbReference type="PANTHER" id="PTHR43130:SF3">
    <property type="entry name" value="HTH-TYPE TRANSCRIPTIONAL REGULATOR RV1931C"/>
    <property type="match status" value="1"/>
</dbReference>
<dbReference type="RefSeq" id="WP_306889112.1">
    <property type="nucleotide sequence ID" value="NZ_JAUSVR010000003.1"/>
</dbReference>
<protein>
    <submittedName>
        <fullName evidence="6">Transcriptional regulator GlxA family with amidase domain</fullName>
    </submittedName>
</protein>
<dbReference type="InterPro" id="IPR009057">
    <property type="entry name" value="Homeodomain-like_sf"/>
</dbReference>
<dbReference type="InterPro" id="IPR020449">
    <property type="entry name" value="Tscrpt_reg_AraC-type_HTH"/>
</dbReference>
<keyword evidence="3" id="KW-0804">Transcription</keyword>
<dbReference type="Proteomes" id="UP001235094">
    <property type="component" value="Unassembled WGS sequence"/>
</dbReference>
<dbReference type="InterPro" id="IPR002818">
    <property type="entry name" value="DJ-1/PfpI"/>
</dbReference>
<reference evidence="6 7" key="1">
    <citation type="submission" date="2023-07" db="EMBL/GenBank/DDBJ databases">
        <title>Genomic Encyclopedia of Type Strains, Phase IV (KMG-IV): sequencing the most valuable type-strain genomes for metagenomic binning, comparative biology and taxonomic classification.</title>
        <authorList>
            <person name="Goeker M."/>
        </authorList>
    </citation>
    <scope>NUCLEOTIDE SEQUENCE [LARGE SCALE GENOMIC DNA]</scope>
    <source>
        <strain evidence="6 7">DSM 15561</strain>
    </source>
</reference>
<dbReference type="SUPFAM" id="SSF46689">
    <property type="entry name" value="Homeodomain-like"/>
    <property type="match status" value="2"/>
</dbReference>
<dbReference type="InterPro" id="IPR018062">
    <property type="entry name" value="HTH_AraC-typ_CS"/>
</dbReference>
<dbReference type="Pfam" id="PF01965">
    <property type="entry name" value="DJ-1_PfpI"/>
    <property type="match status" value="1"/>
</dbReference>
<feature type="region of interest" description="Disordered" evidence="4">
    <location>
        <begin position="1"/>
        <end position="21"/>
    </location>
</feature>
<dbReference type="PRINTS" id="PR00032">
    <property type="entry name" value="HTHARAC"/>
</dbReference>
<dbReference type="SUPFAM" id="SSF52317">
    <property type="entry name" value="Class I glutamine amidotransferase-like"/>
    <property type="match status" value="1"/>
</dbReference>
<accession>A0ABU0LP33</accession>
<dbReference type="Pfam" id="PF12833">
    <property type="entry name" value="HTH_18"/>
    <property type="match status" value="1"/>
</dbReference>
<dbReference type="PROSITE" id="PS01124">
    <property type="entry name" value="HTH_ARAC_FAMILY_2"/>
    <property type="match status" value="1"/>
</dbReference>
<keyword evidence="1" id="KW-0805">Transcription regulation</keyword>
<dbReference type="InterPro" id="IPR052158">
    <property type="entry name" value="INH-QAR"/>
</dbReference>
<organism evidence="6 7">
    <name type="scientific">Ancylobacter amanitiformis</name>
    <dbReference type="NCBI Taxonomy" id="217069"/>
    <lineage>
        <taxon>Bacteria</taxon>
        <taxon>Pseudomonadati</taxon>
        <taxon>Pseudomonadota</taxon>
        <taxon>Alphaproteobacteria</taxon>
        <taxon>Hyphomicrobiales</taxon>
        <taxon>Xanthobacteraceae</taxon>
        <taxon>Ancylobacter</taxon>
    </lineage>
</organism>
<dbReference type="SMART" id="SM00342">
    <property type="entry name" value="HTH_ARAC"/>
    <property type="match status" value="1"/>
</dbReference>
<dbReference type="CDD" id="cd03136">
    <property type="entry name" value="GATase1_AraC_ArgR_like"/>
    <property type="match status" value="1"/>
</dbReference>
<feature type="domain" description="HTH araC/xylS-type" evidence="5">
    <location>
        <begin position="245"/>
        <end position="343"/>
    </location>
</feature>
<evidence type="ECO:0000313" key="6">
    <source>
        <dbReference type="EMBL" id="MDQ0510358.1"/>
    </source>
</evidence>
<dbReference type="EMBL" id="JAUSVR010000003">
    <property type="protein sequence ID" value="MDQ0510358.1"/>
    <property type="molecule type" value="Genomic_DNA"/>
</dbReference>
<dbReference type="PANTHER" id="PTHR43130">
    <property type="entry name" value="ARAC-FAMILY TRANSCRIPTIONAL REGULATOR"/>
    <property type="match status" value="1"/>
</dbReference>
<dbReference type="Gene3D" id="3.40.50.880">
    <property type="match status" value="1"/>
</dbReference>
<evidence type="ECO:0000256" key="3">
    <source>
        <dbReference type="ARBA" id="ARBA00023163"/>
    </source>
</evidence>
<evidence type="ECO:0000259" key="5">
    <source>
        <dbReference type="PROSITE" id="PS01124"/>
    </source>
</evidence>
<evidence type="ECO:0000256" key="1">
    <source>
        <dbReference type="ARBA" id="ARBA00023015"/>
    </source>
</evidence>